<accession>Q8TVL1</accession>
<dbReference type="PANTHER" id="PTHR42870">
    <property type="entry name" value="ACETYL-COA C-ACETYLTRANSFERASE"/>
    <property type="match status" value="1"/>
</dbReference>
<dbReference type="OrthoDB" id="167534at2157"/>
<dbReference type="PaxDb" id="190192-MK1378"/>
<gene>
    <name evidence="4" type="ordered locus">MK1378</name>
</gene>
<dbReference type="InterPro" id="IPR016039">
    <property type="entry name" value="Thiolase-like"/>
</dbReference>
<dbReference type="STRING" id="190192.MK1378"/>
<feature type="domain" description="Thiolase C-terminal" evidence="3">
    <location>
        <begin position="246"/>
        <end position="392"/>
    </location>
</feature>
<dbReference type="NCBIfam" id="NF004720">
    <property type="entry name" value="PRK06064.1"/>
    <property type="match status" value="1"/>
</dbReference>
<dbReference type="Pfam" id="PF00108">
    <property type="entry name" value="Thiolase_N"/>
    <property type="match status" value="1"/>
</dbReference>
<keyword evidence="1" id="KW-0414">Isoprene biosynthesis</keyword>
<reference evidence="4 5" key="1">
    <citation type="journal article" date="2002" name="Proc. Natl. Acad. Sci. U.S.A.">
        <title>The complete genome of hyperthermophile Methanopyrus kandleri AV19 and monophyly of archaeal methanogens.</title>
        <authorList>
            <person name="Slesarev A.I."/>
            <person name="Mezhevaya K.V."/>
            <person name="Makarova K.S."/>
            <person name="Polushin N.N."/>
            <person name="Shcherbinina O.V."/>
            <person name="Shakhova V.V."/>
            <person name="Belova G.I."/>
            <person name="Aravind L."/>
            <person name="Natale D.A."/>
            <person name="Rogozin I.B."/>
            <person name="Tatusov R.L."/>
            <person name="Wolf Y.I."/>
            <person name="Stetter K.O."/>
            <person name="Malykh A.G."/>
            <person name="Koonin E.V."/>
            <person name="Kozyavkin S.A."/>
        </authorList>
    </citation>
    <scope>NUCLEOTIDE SEQUENCE [LARGE SCALE GENOMIC DNA]</scope>
    <source>
        <strain evidence="5">AV19 / DSM 6324 / JCM 9639 / NBRC 100938</strain>
    </source>
</reference>
<dbReference type="HOGENOM" id="CLU_035425_4_0_2"/>
<dbReference type="GeneID" id="1477973"/>
<dbReference type="InterPro" id="IPR055140">
    <property type="entry name" value="Thiolase_C_2"/>
</dbReference>
<dbReference type="EnsemblBacteria" id="AAM02591">
    <property type="protein sequence ID" value="AAM02591"/>
    <property type="gene ID" value="MK1378"/>
</dbReference>
<dbReference type="PIRSF" id="PIRSF000429">
    <property type="entry name" value="Ac-CoA_Ac_transf"/>
    <property type="match status" value="1"/>
</dbReference>
<keyword evidence="5" id="KW-1185">Reference proteome</keyword>
<dbReference type="RefSeq" id="WP_011019746.1">
    <property type="nucleotide sequence ID" value="NC_003551.1"/>
</dbReference>
<dbReference type="CDD" id="cd00829">
    <property type="entry name" value="SCP-x_thiolase"/>
    <property type="match status" value="1"/>
</dbReference>
<dbReference type="AlphaFoldDB" id="Q8TVL1"/>
<protein>
    <submittedName>
        <fullName evidence="4">Acetyl-CoA acetyltransferase</fullName>
    </submittedName>
</protein>
<dbReference type="Proteomes" id="UP000001826">
    <property type="component" value="Chromosome"/>
</dbReference>
<dbReference type="InterPro" id="IPR002155">
    <property type="entry name" value="Thiolase"/>
</dbReference>
<dbReference type="KEGG" id="mka:MK1378"/>
<dbReference type="FunCoup" id="Q8TVL1">
    <property type="interactions" value="166"/>
</dbReference>
<dbReference type="GO" id="GO:0008299">
    <property type="term" value="P:isoprenoid biosynthetic process"/>
    <property type="evidence" value="ECO:0007669"/>
    <property type="project" value="UniProtKB-KW"/>
</dbReference>
<dbReference type="InterPro" id="IPR020616">
    <property type="entry name" value="Thiolase_N"/>
</dbReference>
<evidence type="ECO:0000259" key="3">
    <source>
        <dbReference type="Pfam" id="PF22691"/>
    </source>
</evidence>
<dbReference type="InParanoid" id="Q8TVL1"/>
<evidence type="ECO:0000259" key="2">
    <source>
        <dbReference type="Pfam" id="PF00108"/>
    </source>
</evidence>
<dbReference type="EMBL" id="AE009439">
    <property type="protein sequence ID" value="AAM02591.1"/>
    <property type="molecule type" value="Genomic_DNA"/>
</dbReference>
<dbReference type="Pfam" id="PF22691">
    <property type="entry name" value="Thiolase_C_1"/>
    <property type="match status" value="1"/>
</dbReference>
<dbReference type="PATRIC" id="fig|190192.8.peg.1533"/>
<dbReference type="GO" id="GO:0016747">
    <property type="term" value="F:acyltransferase activity, transferring groups other than amino-acyl groups"/>
    <property type="evidence" value="ECO:0007669"/>
    <property type="project" value="InterPro"/>
</dbReference>
<feature type="domain" description="Thiolase N-terminal" evidence="2">
    <location>
        <begin position="10"/>
        <end position="228"/>
    </location>
</feature>
<evidence type="ECO:0000313" key="4">
    <source>
        <dbReference type="EMBL" id="AAM02591.1"/>
    </source>
</evidence>
<dbReference type="Gene3D" id="3.40.47.10">
    <property type="match status" value="1"/>
</dbReference>
<name>Q8TVL1_METKA</name>
<sequence>MVCVRFRRDVAIVGVGMTRFGELWERSFDDLFVEAGLEALEDAGMGGDEIEAMYVGNMSAGRFIDQEHVASLIADRSGLTPIPCTRVEAACASGGLAVRQAILAVASGMYDIVLAGGVEKMTDVTTEEATATLATAADQEWEAFHGVTFPALYAMIARRHMYEYGTTREHLALPPVKNHRNATKNPKAQFQFEITVEQVIESPLVADPLRLLDCSPVSDGAAAVIVCPLEMAKEFTDTPIVVRATAQASDSIALHDREDITTLKATVEAAKTVYKQAGVEPEEVDVAEVHDCFSIAELVAVEDLGFVEKGEAGEAYHEGMFEIDSDYVAVNPSGGLKAKGHPVGASGVAQVVEIVEQLRGEAGKRQVDGAEIGLTHNVGGSGGTVVVHIFERAD</sequence>
<proteinExistence type="predicted"/>
<dbReference type="SUPFAM" id="SSF53901">
    <property type="entry name" value="Thiolase-like"/>
    <property type="match status" value="2"/>
</dbReference>
<organism evidence="4 5">
    <name type="scientific">Methanopyrus kandleri (strain AV19 / DSM 6324 / JCM 9639 / NBRC 100938)</name>
    <dbReference type="NCBI Taxonomy" id="190192"/>
    <lineage>
        <taxon>Archaea</taxon>
        <taxon>Methanobacteriati</taxon>
        <taxon>Methanobacteriota</taxon>
        <taxon>Methanomada group</taxon>
        <taxon>Methanopyri</taxon>
        <taxon>Methanopyrales</taxon>
        <taxon>Methanopyraceae</taxon>
        <taxon>Methanopyrus</taxon>
    </lineage>
</organism>
<dbReference type="PANTHER" id="PTHR42870:SF6">
    <property type="entry name" value="ACETYL-COA C-ACYLTRANSFERASE"/>
    <property type="match status" value="1"/>
</dbReference>
<evidence type="ECO:0000256" key="1">
    <source>
        <dbReference type="ARBA" id="ARBA00023229"/>
    </source>
</evidence>
<evidence type="ECO:0000313" key="5">
    <source>
        <dbReference type="Proteomes" id="UP000001826"/>
    </source>
</evidence>